<keyword evidence="1" id="KW-1133">Transmembrane helix</keyword>
<feature type="transmembrane region" description="Helical" evidence="1">
    <location>
        <begin position="68"/>
        <end position="87"/>
    </location>
</feature>
<accession>A0A939LYG4</accession>
<keyword evidence="1" id="KW-0472">Membrane</keyword>
<dbReference type="AlphaFoldDB" id="A0A939LYG4"/>
<dbReference type="RefSeq" id="WP_208046887.1">
    <property type="nucleotide sequence ID" value="NZ_JAGDYL010000033.1"/>
</dbReference>
<feature type="transmembrane region" description="Helical" evidence="1">
    <location>
        <begin position="94"/>
        <end position="113"/>
    </location>
</feature>
<evidence type="ECO:0000313" key="2">
    <source>
        <dbReference type="EMBL" id="MBO1806431.1"/>
    </source>
</evidence>
<name>A0A939LYG4_9MICO</name>
<organism evidence="2 3">
    <name type="scientific">Leucobacter ruminantium</name>
    <dbReference type="NCBI Taxonomy" id="1289170"/>
    <lineage>
        <taxon>Bacteria</taxon>
        <taxon>Bacillati</taxon>
        <taxon>Actinomycetota</taxon>
        <taxon>Actinomycetes</taxon>
        <taxon>Micrococcales</taxon>
        <taxon>Microbacteriaceae</taxon>
        <taxon>Leucobacter</taxon>
    </lineage>
</organism>
<reference evidence="2" key="1">
    <citation type="submission" date="2021-03" db="EMBL/GenBank/DDBJ databases">
        <title>Leucobacter chromiisoli sp. nov., isolated from chromium-containing soil of chemical plant.</title>
        <authorList>
            <person name="Xu Z."/>
        </authorList>
    </citation>
    <scope>NUCLEOTIDE SEQUENCE</scope>
    <source>
        <strain evidence="2">A2</strain>
    </source>
</reference>
<evidence type="ECO:0000256" key="1">
    <source>
        <dbReference type="SAM" id="Phobius"/>
    </source>
</evidence>
<sequence>MRDPSPFLEAVPWPLLALLSYLASVTLGLISLRRRPGRAWHRRLFITTCAVTALAALLALPVRWGSGLLLVLALVPLAVLPYAGSAMRRPGRHAAIGLAAAPCYLAALALWIARP</sequence>
<protein>
    <submittedName>
        <fullName evidence="2">Uncharacterized protein</fullName>
    </submittedName>
</protein>
<keyword evidence="3" id="KW-1185">Reference proteome</keyword>
<dbReference type="EMBL" id="JAGDYL010000033">
    <property type="protein sequence ID" value="MBO1806431.1"/>
    <property type="molecule type" value="Genomic_DNA"/>
</dbReference>
<dbReference type="Proteomes" id="UP000664398">
    <property type="component" value="Unassembled WGS sequence"/>
</dbReference>
<feature type="transmembrane region" description="Helical" evidence="1">
    <location>
        <begin position="12"/>
        <end position="32"/>
    </location>
</feature>
<evidence type="ECO:0000313" key="3">
    <source>
        <dbReference type="Proteomes" id="UP000664398"/>
    </source>
</evidence>
<keyword evidence="1" id="KW-0812">Transmembrane</keyword>
<proteinExistence type="predicted"/>
<feature type="transmembrane region" description="Helical" evidence="1">
    <location>
        <begin position="44"/>
        <end position="62"/>
    </location>
</feature>
<comment type="caution">
    <text evidence="2">The sequence shown here is derived from an EMBL/GenBank/DDBJ whole genome shotgun (WGS) entry which is preliminary data.</text>
</comment>
<gene>
    <name evidence="2" type="ORF">J4H91_14075</name>
</gene>